<evidence type="ECO:0000313" key="8">
    <source>
        <dbReference type="EMBL" id="CAB4669663.1"/>
    </source>
</evidence>
<protein>
    <submittedName>
        <fullName evidence="8">Unannotated protein</fullName>
    </submittedName>
</protein>
<dbReference type="GO" id="GO:0016020">
    <property type="term" value="C:membrane"/>
    <property type="evidence" value="ECO:0007669"/>
    <property type="project" value="InterPro"/>
</dbReference>
<proteinExistence type="predicted"/>
<feature type="transmembrane region" description="Helical" evidence="6">
    <location>
        <begin position="135"/>
        <end position="155"/>
    </location>
</feature>
<accession>A0A6J6MB45</accession>
<keyword evidence="4" id="KW-0411">Iron-sulfur</keyword>
<dbReference type="CDD" id="cd03467">
    <property type="entry name" value="Rieske"/>
    <property type="match status" value="1"/>
</dbReference>
<keyword evidence="6" id="KW-1133">Transmembrane helix</keyword>
<dbReference type="EMBL" id="CAEZXB010000004">
    <property type="protein sequence ID" value="CAB4669663.1"/>
    <property type="molecule type" value="Genomic_DNA"/>
</dbReference>
<feature type="domain" description="Rieske" evidence="7">
    <location>
        <begin position="212"/>
        <end position="309"/>
    </location>
</feature>
<dbReference type="Pfam" id="PF04173">
    <property type="entry name" value="DoxD"/>
    <property type="match status" value="1"/>
</dbReference>
<evidence type="ECO:0000313" key="10">
    <source>
        <dbReference type="EMBL" id="CAB4843012.1"/>
    </source>
</evidence>
<dbReference type="PRINTS" id="PR00162">
    <property type="entry name" value="RIESKE"/>
</dbReference>
<keyword evidence="2" id="KW-0479">Metal-binding</keyword>
<evidence type="ECO:0000256" key="4">
    <source>
        <dbReference type="ARBA" id="ARBA00023014"/>
    </source>
</evidence>
<dbReference type="Pfam" id="PF00355">
    <property type="entry name" value="Rieske"/>
    <property type="match status" value="1"/>
</dbReference>
<evidence type="ECO:0000259" key="7">
    <source>
        <dbReference type="PROSITE" id="PS51296"/>
    </source>
</evidence>
<feature type="transmembrane region" description="Helical" evidence="6">
    <location>
        <begin position="175"/>
        <end position="193"/>
    </location>
</feature>
<dbReference type="EMBL" id="CAFBAA010000016">
    <property type="protein sequence ID" value="CAB4843012.1"/>
    <property type="molecule type" value="Genomic_DNA"/>
</dbReference>
<keyword evidence="6" id="KW-0812">Transmembrane</keyword>
<dbReference type="InterPro" id="IPR005805">
    <property type="entry name" value="Rieske_Fe-S_prot_C"/>
</dbReference>
<evidence type="ECO:0000256" key="5">
    <source>
        <dbReference type="ARBA" id="ARBA00023157"/>
    </source>
</evidence>
<dbReference type="PROSITE" id="PS51296">
    <property type="entry name" value="RIESKE"/>
    <property type="match status" value="1"/>
</dbReference>
<keyword evidence="6" id="KW-0472">Membrane</keyword>
<keyword evidence="5" id="KW-1015">Disulfide bond</keyword>
<keyword evidence="3" id="KW-0408">Iron</keyword>
<dbReference type="InterPro" id="IPR017941">
    <property type="entry name" value="Rieske_2Fe-2S"/>
</dbReference>
<dbReference type="GO" id="GO:0051537">
    <property type="term" value="F:2 iron, 2 sulfur cluster binding"/>
    <property type="evidence" value="ECO:0007669"/>
    <property type="project" value="UniProtKB-KW"/>
</dbReference>
<name>A0A6J6MB45_9ZZZZ</name>
<dbReference type="InterPro" id="IPR007301">
    <property type="entry name" value="DoxD"/>
</dbReference>
<dbReference type="PANTHER" id="PTHR39157">
    <property type="entry name" value="INTEGRAL MEMBRANE PROTEIN-RELATED"/>
    <property type="match status" value="1"/>
</dbReference>
<feature type="transmembrane region" description="Helical" evidence="6">
    <location>
        <begin position="86"/>
        <end position="105"/>
    </location>
</feature>
<evidence type="ECO:0000313" key="9">
    <source>
        <dbReference type="EMBL" id="CAB4683220.1"/>
    </source>
</evidence>
<dbReference type="Gene3D" id="2.102.10.10">
    <property type="entry name" value="Rieske [2Fe-2S] iron-sulphur domain"/>
    <property type="match status" value="1"/>
</dbReference>
<keyword evidence="1" id="KW-0001">2Fe-2S</keyword>
<evidence type="ECO:0000256" key="6">
    <source>
        <dbReference type="SAM" id="Phobius"/>
    </source>
</evidence>
<dbReference type="AlphaFoldDB" id="A0A6J6MB45"/>
<dbReference type="GO" id="GO:0046872">
    <property type="term" value="F:metal ion binding"/>
    <property type="evidence" value="ECO:0007669"/>
    <property type="project" value="UniProtKB-KW"/>
</dbReference>
<evidence type="ECO:0000256" key="3">
    <source>
        <dbReference type="ARBA" id="ARBA00023004"/>
    </source>
</evidence>
<dbReference type="InterPro" id="IPR036922">
    <property type="entry name" value="Rieske_2Fe-2S_sf"/>
</dbReference>
<dbReference type="EMBL" id="CAEZXN010000001">
    <property type="protein sequence ID" value="CAB4683220.1"/>
    <property type="molecule type" value="Genomic_DNA"/>
</dbReference>
<evidence type="ECO:0000256" key="2">
    <source>
        <dbReference type="ARBA" id="ARBA00022723"/>
    </source>
</evidence>
<reference evidence="8" key="1">
    <citation type="submission" date="2020-05" db="EMBL/GenBank/DDBJ databases">
        <authorList>
            <person name="Chiriac C."/>
            <person name="Salcher M."/>
            <person name="Ghai R."/>
            <person name="Kavagutti S V."/>
        </authorList>
    </citation>
    <scope>NUCLEOTIDE SEQUENCE</scope>
</reference>
<gene>
    <name evidence="8" type="ORF">UFOPK2342_00352</name>
    <name evidence="9" type="ORF">UFOPK2423_00087</name>
    <name evidence="10" type="ORF">UFOPK3266_00778</name>
</gene>
<sequence>MSSKNRKPAVSSTPKNSFVGKWRSQSWAVRTLRVWLGVTFTYAGLYKALDGGFLDSHATTYIGRQLAGFARTSPISSIMQKMIEHATLVGFGTIIVELAIGLATLLGFVEFYAAIAGAGLSFMLWLTASWGTTPYFLASDSAYVVLWLVLAFMIAPNKQRVKNELALDRRAVVRVGFLGALSLAFFGVGKLFASAPIDAKKAATTAASAPTGALVALKDLPVNSSADITLASGDPGVVVRLAEDKVCAFSAVCTHNGCTVAYDSAQKVFLCPCHGAAFDPANHAQVLQGPANRPLDEVAVKIEKGYVVTA</sequence>
<evidence type="ECO:0000256" key="1">
    <source>
        <dbReference type="ARBA" id="ARBA00022714"/>
    </source>
</evidence>
<organism evidence="8">
    <name type="scientific">freshwater metagenome</name>
    <dbReference type="NCBI Taxonomy" id="449393"/>
    <lineage>
        <taxon>unclassified sequences</taxon>
        <taxon>metagenomes</taxon>
        <taxon>ecological metagenomes</taxon>
    </lineage>
</organism>
<dbReference type="PANTHER" id="PTHR39157:SF1">
    <property type="entry name" value="DOXX FAMILY PROTEIN"/>
    <property type="match status" value="1"/>
</dbReference>
<dbReference type="SUPFAM" id="SSF50022">
    <property type="entry name" value="ISP domain"/>
    <property type="match status" value="1"/>
</dbReference>